<comment type="caution">
    <text evidence="8">The sequence shown here is derived from an EMBL/GenBank/DDBJ whole genome shotgun (WGS) entry which is preliminary data.</text>
</comment>
<sequence length="92" mass="10160">MTKAQQLATAFTAAAVGWLLGLAGVLPLSETVRTQIWPVLPLLLVVSLGSYAFINIGYNLLVFRECPEAYHELMQEIQEAKDDLRTKNVDIA</sequence>
<keyword evidence="4 7" id="KW-0256">Endoplasmic reticulum</keyword>
<evidence type="ECO:0000256" key="2">
    <source>
        <dbReference type="ARBA" id="ARBA00010430"/>
    </source>
</evidence>
<comment type="subcellular location">
    <subcellularLocation>
        <location evidence="1 7">Endoplasmic reticulum membrane</location>
        <topology evidence="1 7">Multi-pass membrane protein</topology>
    </subcellularLocation>
</comment>
<keyword evidence="6 7" id="KW-0472">Membrane</keyword>
<dbReference type="OrthoDB" id="2014333at2759"/>
<evidence type="ECO:0000256" key="7">
    <source>
        <dbReference type="RuleBase" id="RU365085"/>
    </source>
</evidence>
<evidence type="ECO:0000313" key="9">
    <source>
        <dbReference type="Proteomes" id="UP001143981"/>
    </source>
</evidence>
<organism evidence="8 9">
    <name type="scientific">Coemansia biformis</name>
    <dbReference type="NCBI Taxonomy" id="1286918"/>
    <lineage>
        <taxon>Eukaryota</taxon>
        <taxon>Fungi</taxon>
        <taxon>Fungi incertae sedis</taxon>
        <taxon>Zoopagomycota</taxon>
        <taxon>Kickxellomycotina</taxon>
        <taxon>Kickxellomycetes</taxon>
        <taxon>Kickxellales</taxon>
        <taxon>Kickxellaceae</taxon>
        <taxon>Coemansia</taxon>
    </lineage>
</organism>
<feature type="transmembrane region" description="Helical" evidence="7">
    <location>
        <begin position="7"/>
        <end position="29"/>
    </location>
</feature>
<feature type="transmembrane region" description="Helical" evidence="7">
    <location>
        <begin position="35"/>
        <end position="54"/>
    </location>
</feature>
<dbReference type="PANTHER" id="PTHR16433:SF0">
    <property type="entry name" value="DOLICHOL-PHOSPHATE MANNOSYLTRANSFERASE SUBUNIT 3"/>
    <property type="match status" value="1"/>
</dbReference>
<dbReference type="PANTHER" id="PTHR16433">
    <property type="entry name" value="DOLICHOL-PHOSPHATE MANNOSYLTRANSFERASE SUBUNIT 3"/>
    <property type="match status" value="1"/>
</dbReference>
<dbReference type="AlphaFoldDB" id="A0A9W8CW36"/>
<dbReference type="GO" id="GO:0006506">
    <property type="term" value="P:GPI anchor biosynthetic process"/>
    <property type="evidence" value="ECO:0007669"/>
    <property type="project" value="TreeGrafter"/>
</dbReference>
<dbReference type="GO" id="GO:0005789">
    <property type="term" value="C:endoplasmic reticulum membrane"/>
    <property type="evidence" value="ECO:0007669"/>
    <property type="project" value="UniProtKB-SubCell"/>
</dbReference>
<comment type="pathway">
    <text evidence="7">Protein modification; protein glycosylation.</text>
</comment>
<dbReference type="Proteomes" id="UP001143981">
    <property type="component" value="Unassembled WGS sequence"/>
</dbReference>
<protein>
    <recommendedName>
        <fullName evidence="7">Dolichol-phosphate mannosyltransferase subunit 3</fullName>
    </recommendedName>
</protein>
<keyword evidence="9" id="KW-1185">Reference proteome</keyword>
<dbReference type="EMBL" id="JANBOI010000400">
    <property type="protein sequence ID" value="KAJ1730832.1"/>
    <property type="molecule type" value="Genomic_DNA"/>
</dbReference>
<comment type="subunit">
    <text evidence="7">Component of the dolichol-phosphate mannose (DPM) synthase complex.</text>
</comment>
<dbReference type="Pfam" id="PF08285">
    <property type="entry name" value="DPM3"/>
    <property type="match status" value="1"/>
</dbReference>
<dbReference type="InterPro" id="IPR013174">
    <property type="entry name" value="DPM3"/>
</dbReference>
<gene>
    <name evidence="8" type="ORF">LPJ61_002819</name>
</gene>
<evidence type="ECO:0000256" key="5">
    <source>
        <dbReference type="ARBA" id="ARBA00022989"/>
    </source>
</evidence>
<comment type="function">
    <text evidence="7">Stabilizer subunit of the dolichol-phosphate mannose (DPM) synthase complex; tethers catalytic subunit to the ER.</text>
</comment>
<evidence type="ECO:0000256" key="3">
    <source>
        <dbReference type="ARBA" id="ARBA00022692"/>
    </source>
</evidence>
<accession>A0A9W8CW36</accession>
<evidence type="ECO:0000313" key="8">
    <source>
        <dbReference type="EMBL" id="KAJ1730832.1"/>
    </source>
</evidence>
<keyword evidence="5 7" id="KW-1133">Transmembrane helix</keyword>
<evidence type="ECO:0000256" key="1">
    <source>
        <dbReference type="ARBA" id="ARBA00004477"/>
    </source>
</evidence>
<name>A0A9W8CW36_9FUNG</name>
<evidence type="ECO:0000256" key="6">
    <source>
        <dbReference type="ARBA" id="ARBA00023136"/>
    </source>
</evidence>
<evidence type="ECO:0000256" key="4">
    <source>
        <dbReference type="ARBA" id="ARBA00022824"/>
    </source>
</evidence>
<reference evidence="8" key="1">
    <citation type="submission" date="2022-07" db="EMBL/GenBank/DDBJ databases">
        <title>Phylogenomic reconstructions and comparative analyses of Kickxellomycotina fungi.</title>
        <authorList>
            <person name="Reynolds N.K."/>
            <person name="Stajich J.E."/>
            <person name="Barry K."/>
            <person name="Grigoriev I.V."/>
            <person name="Crous P."/>
            <person name="Smith M.E."/>
        </authorList>
    </citation>
    <scope>NUCLEOTIDE SEQUENCE</scope>
    <source>
        <strain evidence="8">BCRC 34381</strain>
    </source>
</reference>
<comment type="similarity">
    <text evidence="2 7">Belongs to the DPM3 family.</text>
</comment>
<dbReference type="GO" id="GO:0033185">
    <property type="term" value="C:dolichol-phosphate-mannose synthase complex"/>
    <property type="evidence" value="ECO:0007669"/>
    <property type="project" value="TreeGrafter"/>
</dbReference>
<keyword evidence="3 7" id="KW-0812">Transmembrane</keyword>
<proteinExistence type="inferred from homology"/>